<evidence type="ECO:0000313" key="3">
    <source>
        <dbReference type="EMBL" id="TFL03372.1"/>
    </source>
</evidence>
<proteinExistence type="predicted"/>
<feature type="region of interest" description="Disordered" evidence="1">
    <location>
        <begin position="241"/>
        <end position="264"/>
    </location>
</feature>
<feature type="transmembrane region" description="Helical" evidence="2">
    <location>
        <begin position="21"/>
        <end position="41"/>
    </location>
</feature>
<reference evidence="3 4" key="1">
    <citation type="journal article" date="2019" name="Nat. Ecol. Evol.">
        <title>Megaphylogeny resolves global patterns of mushroom evolution.</title>
        <authorList>
            <person name="Varga T."/>
            <person name="Krizsan K."/>
            <person name="Foldi C."/>
            <person name="Dima B."/>
            <person name="Sanchez-Garcia M."/>
            <person name="Sanchez-Ramirez S."/>
            <person name="Szollosi G.J."/>
            <person name="Szarkandi J.G."/>
            <person name="Papp V."/>
            <person name="Albert L."/>
            <person name="Andreopoulos W."/>
            <person name="Angelini C."/>
            <person name="Antonin V."/>
            <person name="Barry K.W."/>
            <person name="Bougher N.L."/>
            <person name="Buchanan P."/>
            <person name="Buyck B."/>
            <person name="Bense V."/>
            <person name="Catcheside P."/>
            <person name="Chovatia M."/>
            <person name="Cooper J."/>
            <person name="Damon W."/>
            <person name="Desjardin D."/>
            <person name="Finy P."/>
            <person name="Geml J."/>
            <person name="Haridas S."/>
            <person name="Hughes K."/>
            <person name="Justo A."/>
            <person name="Karasinski D."/>
            <person name="Kautmanova I."/>
            <person name="Kiss B."/>
            <person name="Kocsube S."/>
            <person name="Kotiranta H."/>
            <person name="LaButti K.M."/>
            <person name="Lechner B.E."/>
            <person name="Liimatainen K."/>
            <person name="Lipzen A."/>
            <person name="Lukacs Z."/>
            <person name="Mihaltcheva S."/>
            <person name="Morgado L.N."/>
            <person name="Niskanen T."/>
            <person name="Noordeloos M.E."/>
            <person name="Ohm R.A."/>
            <person name="Ortiz-Santana B."/>
            <person name="Ovrebo C."/>
            <person name="Racz N."/>
            <person name="Riley R."/>
            <person name="Savchenko A."/>
            <person name="Shiryaev A."/>
            <person name="Soop K."/>
            <person name="Spirin V."/>
            <person name="Szebenyi C."/>
            <person name="Tomsovsky M."/>
            <person name="Tulloss R.E."/>
            <person name="Uehling J."/>
            <person name="Grigoriev I.V."/>
            <person name="Vagvolgyi C."/>
            <person name="Papp T."/>
            <person name="Martin F.M."/>
            <person name="Miettinen O."/>
            <person name="Hibbett D.S."/>
            <person name="Nagy L.G."/>
        </authorList>
    </citation>
    <scope>NUCLEOTIDE SEQUENCE [LARGE SCALE GENOMIC DNA]</scope>
    <source>
        <strain evidence="3 4">CBS 309.79</strain>
    </source>
</reference>
<sequence>MIIGDSVVIWRAWVISNRHKAIFAPIIFLLAATAFAIIDVICLTEVEDDVSHTTSIPPGSRTCTWSEPIAWALSLCTNILSTSIIAWQVWSHRRFMKNELGNRYPRSRSERVLVLLVESGFIYCLFWFTQLVLFLPLSRANRAIWAFEVLAPFGDQISGLYPTIIIVLVNMQHSLHDTHVQEISTIVAANAGEEPGSHPVGKLEHGATLPITFRPFSSDDSHSFTNLTDSYHDFENLGSPALSGNLVEKRPDKSHELQKHGDRV</sequence>
<dbReference type="EMBL" id="ML178820">
    <property type="protein sequence ID" value="TFL03372.1"/>
    <property type="molecule type" value="Genomic_DNA"/>
</dbReference>
<evidence type="ECO:0000313" key="4">
    <source>
        <dbReference type="Proteomes" id="UP000305067"/>
    </source>
</evidence>
<evidence type="ECO:0000256" key="2">
    <source>
        <dbReference type="SAM" id="Phobius"/>
    </source>
</evidence>
<gene>
    <name evidence="3" type="ORF">BDV98DRAFT_503949</name>
</gene>
<evidence type="ECO:0000256" key="1">
    <source>
        <dbReference type="SAM" id="MobiDB-lite"/>
    </source>
</evidence>
<organism evidence="3 4">
    <name type="scientific">Pterulicium gracile</name>
    <dbReference type="NCBI Taxonomy" id="1884261"/>
    <lineage>
        <taxon>Eukaryota</taxon>
        <taxon>Fungi</taxon>
        <taxon>Dikarya</taxon>
        <taxon>Basidiomycota</taxon>
        <taxon>Agaricomycotina</taxon>
        <taxon>Agaricomycetes</taxon>
        <taxon>Agaricomycetidae</taxon>
        <taxon>Agaricales</taxon>
        <taxon>Pleurotineae</taxon>
        <taxon>Pterulaceae</taxon>
        <taxon>Pterulicium</taxon>
    </lineage>
</organism>
<feature type="transmembrane region" description="Helical" evidence="2">
    <location>
        <begin position="69"/>
        <end position="91"/>
    </location>
</feature>
<keyword evidence="2" id="KW-0812">Transmembrane</keyword>
<feature type="transmembrane region" description="Helical" evidence="2">
    <location>
        <begin position="112"/>
        <end position="137"/>
    </location>
</feature>
<feature type="compositionally biased region" description="Basic and acidic residues" evidence="1">
    <location>
        <begin position="247"/>
        <end position="264"/>
    </location>
</feature>
<keyword evidence="2" id="KW-0472">Membrane</keyword>
<dbReference type="OrthoDB" id="2744793at2759"/>
<feature type="transmembrane region" description="Helical" evidence="2">
    <location>
        <begin position="143"/>
        <end position="169"/>
    </location>
</feature>
<accession>A0A5C3QNH9</accession>
<protein>
    <submittedName>
        <fullName evidence="3">Uncharacterized protein</fullName>
    </submittedName>
</protein>
<keyword evidence="4" id="KW-1185">Reference proteome</keyword>
<keyword evidence="2" id="KW-1133">Transmembrane helix</keyword>
<dbReference type="Proteomes" id="UP000305067">
    <property type="component" value="Unassembled WGS sequence"/>
</dbReference>
<dbReference type="AlphaFoldDB" id="A0A5C3QNH9"/>
<name>A0A5C3QNH9_9AGAR</name>